<evidence type="ECO:0000256" key="2">
    <source>
        <dbReference type="SAM" id="Phobius"/>
    </source>
</evidence>
<evidence type="ECO:0000259" key="3">
    <source>
        <dbReference type="Pfam" id="PF01551"/>
    </source>
</evidence>
<accession>A0A8J4H5T3</accession>
<feature type="domain" description="M23ase beta-sheet core" evidence="3">
    <location>
        <begin position="250"/>
        <end position="344"/>
    </location>
</feature>
<feature type="coiled-coil region" evidence="1">
    <location>
        <begin position="191"/>
        <end position="218"/>
    </location>
</feature>
<keyword evidence="5" id="KW-1185">Reference proteome</keyword>
<gene>
    <name evidence="4" type="ORF">XYCOK13_20420</name>
</gene>
<keyword evidence="2" id="KW-1133">Transmembrane helix</keyword>
<keyword evidence="2" id="KW-0812">Transmembrane</keyword>
<dbReference type="EMBL" id="BOVK01000025">
    <property type="protein sequence ID" value="GIQ69218.1"/>
    <property type="molecule type" value="Genomic_DNA"/>
</dbReference>
<keyword evidence="1" id="KW-0175">Coiled coil</keyword>
<sequence>MKKKRSHTLTFVMVPEADQQSRQFRIPKLVLWSVPATILGLIALVILQVHYYQLTRQYNAELTELLALKESELQMVAADKDRQIQHLHNNVIEVSRQAEQVQHKVQQLRELENELRGIANPDQPAETSQAASKNPPVTIASAFSTLSHGISGLQPQLGLRQADSQNGIGGQDHPLDDADMLAILDETGHSFESLSEELDDLSISLKDAKEKVEAYQHLQRITPSIWPTAYRKVTSTFGTRKDPFTGRWSFHSGIDIAGSHGSSVYTTADGVVTHAGYSRSEGYNVIINHSNGIKTHYMHLSKITVEQGESVEKGDIIGQMGSTGRSTGTHLHYEVIVNGQSVDPKPYMKSSRED</sequence>
<organism evidence="4 5">
    <name type="scientific">Xylanibacillus composti</name>
    <dbReference type="NCBI Taxonomy" id="1572762"/>
    <lineage>
        <taxon>Bacteria</taxon>
        <taxon>Bacillati</taxon>
        <taxon>Bacillota</taxon>
        <taxon>Bacilli</taxon>
        <taxon>Bacillales</taxon>
        <taxon>Paenibacillaceae</taxon>
        <taxon>Xylanibacillus</taxon>
    </lineage>
</organism>
<dbReference type="AlphaFoldDB" id="A0A8J4H5T3"/>
<evidence type="ECO:0000313" key="5">
    <source>
        <dbReference type="Proteomes" id="UP000677918"/>
    </source>
</evidence>
<dbReference type="FunFam" id="2.70.70.10:FF:000006">
    <property type="entry name" value="M23 family peptidase"/>
    <property type="match status" value="1"/>
</dbReference>
<name>A0A8J4H5T3_9BACL</name>
<keyword evidence="2" id="KW-0472">Membrane</keyword>
<dbReference type="SUPFAM" id="SSF51261">
    <property type="entry name" value="Duplicated hybrid motif"/>
    <property type="match status" value="1"/>
</dbReference>
<proteinExistence type="predicted"/>
<dbReference type="Gene3D" id="2.70.70.10">
    <property type="entry name" value="Glucose Permease (Domain IIA)"/>
    <property type="match status" value="1"/>
</dbReference>
<feature type="transmembrane region" description="Helical" evidence="2">
    <location>
        <begin position="29"/>
        <end position="52"/>
    </location>
</feature>
<dbReference type="InterPro" id="IPR050570">
    <property type="entry name" value="Cell_wall_metabolism_enzyme"/>
</dbReference>
<dbReference type="Pfam" id="PF01551">
    <property type="entry name" value="Peptidase_M23"/>
    <property type="match status" value="1"/>
</dbReference>
<evidence type="ECO:0000256" key="1">
    <source>
        <dbReference type="SAM" id="Coils"/>
    </source>
</evidence>
<dbReference type="GO" id="GO:0004222">
    <property type="term" value="F:metalloendopeptidase activity"/>
    <property type="evidence" value="ECO:0007669"/>
    <property type="project" value="TreeGrafter"/>
</dbReference>
<dbReference type="PANTHER" id="PTHR21666:SF286">
    <property type="entry name" value="LIPOPROTEIN NLPD"/>
    <property type="match status" value="1"/>
</dbReference>
<dbReference type="InterPro" id="IPR016047">
    <property type="entry name" value="M23ase_b-sheet_dom"/>
</dbReference>
<dbReference type="Proteomes" id="UP000677918">
    <property type="component" value="Unassembled WGS sequence"/>
</dbReference>
<dbReference type="InterPro" id="IPR011055">
    <property type="entry name" value="Dup_hybrid_motif"/>
</dbReference>
<dbReference type="CDD" id="cd12797">
    <property type="entry name" value="M23_peptidase"/>
    <property type="match status" value="1"/>
</dbReference>
<reference evidence="4" key="1">
    <citation type="submission" date="2021-04" db="EMBL/GenBank/DDBJ databases">
        <title>Draft genome sequence of Xylanibacillus composti strain K13.</title>
        <authorList>
            <person name="Uke A."/>
            <person name="Chhe C."/>
            <person name="Baramee S."/>
            <person name="Kosugi A."/>
        </authorList>
    </citation>
    <scope>NUCLEOTIDE SEQUENCE</scope>
    <source>
        <strain evidence="4">K13</strain>
    </source>
</reference>
<dbReference type="PANTHER" id="PTHR21666">
    <property type="entry name" value="PEPTIDASE-RELATED"/>
    <property type="match status" value="1"/>
</dbReference>
<protein>
    <recommendedName>
        <fullName evidence="3">M23ase beta-sheet core domain-containing protein</fullName>
    </recommendedName>
</protein>
<comment type="caution">
    <text evidence="4">The sequence shown here is derived from an EMBL/GenBank/DDBJ whole genome shotgun (WGS) entry which is preliminary data.</text>
</comment>
<evidence type="ECO:0000313" key="4">
    <source>
        <dbReference type="EMBL" id="GIQ69218.1"/>
    </source>
</evidence>
<dbReference type="RefSeq" id="WP_213412023.1">
    <property type="nucleotide sequence ID" value="NZ_BOVK01000025.1"/>
</dbReference>